<dbReference type="GO" id="GO:0019915">
    <property type="term" value="P:lipid storage"/>
    <property type="evidence" value="ECO:0007669"/>
    <property type="project" value="InterPro"/>
</dbReference>
<dbReference type="PANTHER" id="PTHR13390:SF0">
    <property type="entry name" value="LIPID DROPLET-ASSOCIATED HYDROLASE"/>
    <property type="match status" value="1"/>
</dbReference>
<comment type="similarity">
    <text evidence="2">Belongs to the AB hydrolase superfamily. LDAH family.</text>
</comment>
<reference evidence="5 6" key="1">
    <citation type="journal article" date="2014" name="PLoS Genet.">
        <title>Analysis of the Phlebiopsis gigantea genome, transcriptome and secretome provides insight into its pioneer colonization strategies of wood.</title>
        <authorList>
            <person name="Hori C."/>
            <person name="Ishida T."/>
            <person name="Igarashi K."/>
            <person name="Samejima M."/>
            <person name="Suzuki H."/>
            <person name="Master E."/>
            <person name="Ferreira P."/>
            <person name="Ruiz-Duenas F.J."/>
            <person name="Held B."/>
            <person name="Canessa P."/>
            <person name="Larrondo L.F."/>
            <person name="Schmoll M."/>
            <person name="Druzhinina I.S."/>
            <person name="Kubicek C.P."/>
            <person name="Gaskell J.A."/>
            <person name="Kersten P."/>
            <person name="St John F."/>
            <person name="Glasner J."/>
            <person name="Sabat G."/>
            <person name="Splinter BonDurant S."/>
            <person name="Syed K."/>
            <person name="Yadav J."/>
            <person name="Mgbeahuruike A.C."/>
            <person name="Kovalchuk A."/>
            <person name="Asiegbu F.O."/>
            <person name="Lackner G."/>
            <person name="Hoffmeister D."/>
            <person name="Rencoret J."/>
            <person name="Gutierrez A."/>
            <person name="Sun H."/>
            <person name="Lindquist E."/>
            <person name="Barry K."/>
            <person name="Riley R."/>
            <person name="Grigoriev I.V."/>
            <person name="Henrissat B."/>
            <person name="Kues U."/>
            <person name="Berka R.M."/>
            <person name="Martinez A.T."/>
            <person name="Covert S.F."/>
            <person name="Blanchette R.A."/>
            <person name="Cullen D."/>
        </authorList>
    </citation>
    <scope>NUCLEOTIDE SEQUENCE [LARGE SCALE GENOMIC DNA]</scope>
    <source>
        <strain evidence="5 6">11061_1 CR5-6</strain>
    </source>
</reference>
<dbReference type="AlphaFoldDB" id="A0A0C3S6V2"/>
<dbReference type="HOGENOM" id="CLU_018394_1_1_1"/>
<keyword evidence="4" id="KW-0378">Hydrolase</keyword>
<dbReference type="PANTHER" id="PTHR13390">
    <property type="entry name" value="LIPASE"/>
    <property type="match status" value="1"/>
</dbReference>
<dbReference type="Proteomes" id="UP000053257">
    <property type="component" value="Unassembled WGS sequence"/>
</dbReference>
<dbReference type="SUPFAM" id="SSF53474">
    <property type="entry name" value="alpha/beta-Hydrolases"/>
    <property type="match status" value="1"/>
</dbReference>
<dbReference type="GO" id="GO:0005811">
    <property type="term" value="C:lipid droplet"/>
    <property type="evidence" value="ECO:0007669"/>
    <property type="project" value="UniProtKB-SubCell"/>
</dbReference>
<dbReference type="InterPro" id="IPR019363">
    <property type="entry name" value="LDAH"/>
</dbReference>
<evidence type="ECO:0000313" key="6">
    <source>
        <dbReference type="Proteomes" id="UP000053257"/>
    </source>
</evidence>
<gene>
    <name evidence="5" type="ORF">PHLGIDRAFT_62635</name>
</gene>
<evidence type="ECO:0008006" key="7">
    <source>
        <dbReference type="Google" id="ProtNLM"/>
    </source>
</evidence>
<sequence length="305" mass="34346">MSITLPEFLEPYDHQLPGEPSTQPVKYRAALFRHKRIPSTAHAFWWPAQTGSNGQTCFVFVPGNPGLLDWYTPFLAALYEKSQGRLNILAHALVGHTPNLQSCHENISATTLSAQVEHLLEVVDAVKDRYDHVVLAGHSVGSWIALQALKQRNQSINAIFLLFPTISGIADTPNAHRLSPLFKAPIPRIVAWLSPLTRLIPDRIFAWMYSDWPEAQRAVLKSLTTSPSTVYAALSMAHEEMRDIKSLDGDLLLRHKHRLHLYFAEQDDWVGKNKDAIIKVFCDEPDAIKIVHGRQDIPHAFCISE</sequence>
<evidence type="ECO:0000256" key="3">
    <source>
        <dbReference type="ARBA" id="ARBA00022677"/>
    </source>
</evidence>
<dbReference type="EMBL" id="KN840442">
    <property type="protein sequence ID" value="KIP12066.1"/>
    <property type="molecule type" value="Genomic_DNA"/>
</dbReference>
<name>A0A0C3S6V2_PHLG1</name>
<dbReference type="GO" id="GO:0016298">
    <property type="term" value="F:lipase activity"/>
    <property type="evidence" value="ECO:0007669"/>
    <property type="project" value="InterPro"/>
</dbReference>
<proteinExistence type="inferred from homology"/>
<evidence type="ECO:0000256" key="1">
    <source>
        <dbReference type="ARBA" id="ARBA00004502"/>
    </source>
</evidence>
<dbReference type="Pfam" id="PF10230">
    <property type="entry name" value="LIDHydrolase"/>
    <property type="match status" value="1"/>
</dbReference>
<dbReference type="OrthoDB" id="448051at2759"/>
<accession>A0A0C3S6V2</accession>
<dbReference type="InterPro" id="IPR029058">
    <property type="entry name" value="AB_hydrolase_fold"/>
</dbReference>
<comment type="subcellular location">
    <subcellularLocation>
        <location evidence="1">Lipid droplet</location>
    </subcellularLocation>
</comment>
<dbReference type="Gene3D" id="3.40.50.1820">
    <property type="entry name" value="alpha/beta hydrolase"/>
    <property type="match status" value="1"/>
</dbReference>
<organism evidence="5 6">
    <name type="scientific">Phlebiopsis gigantea (strain 11061_1 CR5-6)</name>
    <name type="common">White-rot fungus</name>
    <name type="synonym">Peniophora gigantea</name>
    <dbReference type="NCBI Taxonomy" id="745531"/>
    <lineage>
        <taxon>Eukaryota</taxon>
        <taxon>Fungi</taxon>
        <taxon>Dikarya</taxon>
        <taxon>Basidiomycota</taxon>
        <taxon>Agaricomycotina</taxon>
        <taxon>Agaricomycetes</taxon>
        <taxon>Polyporales</taxon>
        <taxon>Phanerochaetaceae</taxon>
        <taxon>Phlebiopsis</taxon>
    </lineage>
</organism>
<evidence type="ECO:0000313" key="5">
    <source>
        <dbReference type="EMBL" id="KIP12066.1"/>
    </source>
</evidence>
<protein>
    <recommendedName>
        <fullName evidence="7">AB hydrolase-1 domain-containing protein</fullName>
    </recommendedName>
</protein>
<keyword evidence="6" id="KW-1185">Reference proteome</keyword>
<evidence type="ECO:0000256" key="4">
    <source>
        <dbReference type="ARBA" id="ARBA00022801"/>
    </source>
</evidence>
<keyword evidence="3" id="KW-0551">Lipid droplet</keyword>
<evidence type="ECO:0000256" key="2">
    <source>
        <dbReference type="ARBA" id="ARBA00008300"/>
    </source>
</evidence>